<evidence type="ECO:0000256" key="6">
    <source>
        <dbReference type="ARBA" id="ARBA00023136"/>
    </source>
</evidence>
<dbReference type="RefSeq" id="XP_034247731.1">
    <property type="nucleotide sequence ID" value="XM_034391840.1"/>
</dbReference>
<dbReference type="PANTHER" id="PTHR23033:SF14">
    <property type="entry name" value="GLYCOPROTEIN-N-ACETYLGALACTOSAMINE 3-BETA-GALACTOSYLTRANSFERASE 1-RELATED"/>
    <property type="match status" value="1"/>
</dbReference>
<proteinExistence type="inferred from homology"/>
<evidence type="ECO:0000313" key="7">
    <source>
        <dbReference type="Proteomes" id="UP000515158"/>
    </source>
</evidence>
<evidence type="ECO:0000256" key="3">
    <source>
        <dbReference type="ARBA" id="ARBA00022692"/>
    </source>
</evidence>
<evidence type="ECO:0000256" key="2">
    <source>
        <dbReference type="ARBA" id="ARBA00006462"/>
    </source>
</evidence>
<dbReference type="AlphaFoldDB" id="A0A6P8ZAP4"/>
<dbReference type="KEGG" id="tpal:117649252"/>
<keyword evidence="3" id="KW-0812">Transmembrane</keyword>
<protein>
    <submittedName>
        <fullName evidence="8">Glycoprotein-N-acetylgalactosamine 3-beta-galactosyltransferase 1-like</fullName>
    </submittedName>
</protein>
<dbReference type="OrthoDB" id="414175at2759"/>
<gene>
    <name evidence="8" type="primary">LOC117649252</name>
</gene>
<name>A0A6P8ZAP4_THRPL</name>
<reference evidence="8" key="1">
    <citation type="submission" date="2025-08" db="UniProtKB">
        <authorList>
            <consortium name="RefSeq"/>
        </authorList>
    </citation>
    <scope>IDENTIFICATION</scope>
    <source>
        <tissue evidence="8">Total insect</tissue>
    </source>
</reference>
<evidence type="ECO:0000256" key="5">
    <source>
        <dbReference type="ARBA" id="ARBA00022989"/>
    </source>
</evidence>
<evidence type="ECO:0000313" key="8">
    <source>
        <dbReference type="RefSeq" id="XP_034247731.1"/>
    </source>
</evidence>
<comment type="subcellular location">
    <subcellularLocation>
        <location evidence="1">Membrane</location>
        <topology evidence="1">Single-pass type II membrane protein</topology>
    </subcellularLocation>
</comment>
<organism evidence="8">
    <name type="scientific">Thrips palmi</name>
    <name type="common">Melon thrips</name>
    <dbReference type="NCBI Taxonomy" id="161013"/>
    <lineage>
        <taxon>Eukaryota</taxon>
        <taxon>Metazoa</taxon>
        <taxon>Ecdysozoa</taxon>
        <taxon>Arthropoda</taxon>
        <taxon>Hexapoda</taxon>
        <taxon>Insecta</taxon>
        <taxon>Pterygota</taxon>
        <taxon>Neoptera</taxon>
        <taxon>Paraneoptera</taxon>
        <taxon>Thysanoptera</taxon>
        <taxon>Terebrantia</taxon>
        <taxon>Thripoidea</taxon>
        <taxon>Thripidae</taxon>
        <taxon>Thrips</taxon>
    </lineage>
</organism>
<keyword evidence="6" id="KW-0472">Membrane</keyword>
<keyword evidence="7" id="KW-1185">Reference proteome</keyword>
<evidence type="ECO:0000256" key="1">
    <source>
        <dbReference type="ARBA" id="ARBA00004606"/>
    </source>
</evidence>
<dbReference type="GO" id="GO:0016020">
    <property type="term" value="C:membrane"/>
    <property type="evidence" value="ECO:0007669"/>
    <property type="project" value="UniProtKB-SubCell"/>
</dbReference>
<comment type="similarity">
    <text evidence="2">Belongs to the glycosyltransferase 31 family. Beta3-Gal-T subfamily.</text>
</comment>
<evidence type="ECO:0000256" key="4">
    <source>
        <dbReference type="ARBA" id="ARBA00022968"/>
    </source>
</evidence>
<dbReference type="InterPro" id="IPR026050">
    <property type="entry name" value="C1GALT1/C1GALT1_chp1"/>
</dbReference>
<keyword evidence="5" id="KW-1133">Transmembrane helix</keyword>
<accession>A0A6P8ZAP4</accession>
<dbReference type="GO" id="GO:0016263">
    <property type="term" value="F:glycoprotein-N-acetylgalactosamine 3-beta-galactosyltransferase activity"/>
    <property type="evidence" value="ECO:0007669"/>
    <property type="project" value="TreeGrafter"/>
</dbReference>
<dbReference type="Gene3D" id="3.90.550.50">
    <property type="match status" value="1"/>
</dbReference>
<dbReference type="Proteomes" id="UP000515158">
    <property type="component" value="Unplaced"/>
</dbReference>
<dbReference type="InParanoid" id="A0A6P8ZAP4"/>
<sequence length="437" mass="49486">MMSARKPIAVLFVGFAIGFILGIIILSPSEDPLPSSSHAKRQSTCNHPPEKKGLVEGNYKSWLANQGAVRNSLDIDDFLYGKGRKQAILEAEMLKNKVHITCVVFVEREKNAIAASHTWLKHCNDYELYHAKRPQDLRLKEFSAELKVQIIEVASSWDFLCKIILNLWKSKGTQLQWLLFVSDDMFVVPENLRRMVAHVDSDDPYYLGHAQTLWGQPFNVALAGYVLSKGTVRLLAGNFSSLETCSSGGKYWKKEDYYLGRNLEALCVLPSDTRDESGKGRFHGYNLNQLLFSNKLALIASYWKNSIYPSTEGKECCSDLSVTFQGIEADKMYMYDYIVNHLHVFTQGQHGNRPAPTPYPPEQVWQDFMRSRGYTSMENVSSKQYIEAWKAKINEDLIKVGLKNKKNVWRGLDLKDGGGHGEAIPLPFGVDTLLDTE</sequence>
<dbReference type="GeneID" id="117649252"/>
<dbReference type="PANTHER" id="PTHR23033">
    <property type="entry name" value="BETA1,3-GALACTOSYLTRANSFERASE"/>
    <property type="match status" value="1"/>
</dbReference>
<keyword evidence="4" id="KW-0735">Signal-anchor</keyword>